<dbReference type="InterPro" id="IPR020846">
    <property type="entry name" value="MFS_dom"/>
</dbReference>
<feature type="transmembrane region" description="Helical" evidence="8">
    <location>
        <begin position="205"/>
        <end position="224"/>
    </location>
</feature>
<comment type="subcellular location">
    <subcellularLocation>
        <location evidence="1">Membrane</location>
        <topology evidence="1">Multi-pass membrane protein</topology>
    </subcellularLocation>
</comment>
<evidence type="ECO:0000256" key="3">
    <source>
        <dbReference type="ARBA" id="ARBA00022448"/>
    </source>
</evidence>
<dbReference type="AlphaFoldDB" id="A0A1L9PWE3"/>
<keyword evidence="3" id="KW-0813">Transport</keyword>
<keyword evidence="5 8" id="KW-1133">Transmembrane helix</keyword>
<feature type="transmembrane region" description="Helical" evidence="8">
    <location>
        <begin position="441"/>
        <end position="462"/>
    </location>
</feature>
<dbReference type="InterPro" id="IPR036259">
    <property type="entry name" value="MFS_trans_sf"/>
</dbReference>
<feature type="domain" description="Major facilitator superfamily (MFS) profile" evidence="9">
    <location>
        <begin position="83"/>
        <end position="575"/>
    </location>
</feature>
<feature type="region of interest" description="Disordered" evidence="7">
    <location>
        <begin position="29"/>
        <end position="69"/>
    </location>
</feature>
<organism evidence="10 11">
    <name type="scientific">Aspergillus versicolor CBS 583.65</name>
    <dbReference type="NCBI Taxonomy" id="1036611"/>
    <lineage>
        <taxon>Eukaryota</taxon>
        <taxon>Fungi</taxon>
        <taxon>Dikarya</taxon>
        <taxon>Ascomycota</taxon>
        <taxon>Pezizomycotina</taxon>
        <taxon>Eurotiomycetes</taxon>
        <taxon>Eurotiomycetidae</taxon>
        <taxon>Eurotiales</taxon>
        <taxon>Aspergillaceae</taxon>
        <taxon>Aspergillus</taxon>
        <taxon>Aspergillus subgen. Nidulantes</taxon>
    </lineage>
</organism>
<name>A0A1L9PWE3_ASPVE</name>
<dbReference type="PROSITE" id="PS50850">
    <property type="entry name" value="MFS"/>
    <property type="match status" value="1"/>
</dbReference>
<feature type="transmembrane region" description="Helical" evidence="8">
    <location>
        <begin position="547"/>
        <end position="565"/>
    </location>
</feature>
<comment type="similarity">
    <text evidence="2">Belongs to the major facilitator superfamily. TCR/Tet family.</text>
</comment>
<evidence type="ECO:0000256" key="4">
    <source>
        <dbReference type="ARBA" id="ARBA00022692"/>
    </source>
</evidence>
<accession>A0A1L9PWE3</accession>
<dbReference type="GeneID" id="63734141"/>
<evidence type="ECO:0000256" key="6">
    <source>
        <dbReference type="ARBA" id="ARBA00023136"/>
    </source>
</evidence>
<feature type="transmembrane region" description="Helical" evidence="8">
    <location>
        <begin position="411"/>
        <end position="429"/>
    </location>
</feature>
<feature type="transmembrane region" description="Helical" evidence="8">
    <location>
        <begin position="148"/>
        <end position="167"/>
    </location>
</feature>
<feature type="transmembrane region" description="Helical" evidence="8">
    <location>
        <begin position="309"/>
        <end position="329"/>
    </location>
</feature>
<feature type="transmembrane region" description="Helical" evidence="8">
    <location>
        <begin position="80"/>
        <end position="106"/>
    </location>
</feature>
<evidence type="ECO:0000256" key="8">
    <source>
        <dbReference type="SAM" id="Phobius"/>
    </source>
</evidence>
<keyword evidence="6 8" id="KW-0472">Membrane</keyword>
<dbReference type="SUPFAM" id="SSF103473">
    <property type="entry name" value="MFS general substrate transporter"/>
    <property type="match status" value="1"/>
</dbReference>
<dbReference type="PANTHER" id="PTHR23501">
    <property type="entry name" value="MAJOR FACILITATOR SUPERFAMILY"/>
    <property type="match status" value="1"/>
</dbReference>
<feature type="transmembrane region" description="Helical" evidence="8">
    <location>
        <begin position="350"/>
        <end position="371"/>
    </location>
</feature>
<feature type="transmembrane region" description="Helical" evidence="8">
    <location>
        <begin position="173"/>
        <end position="193"/>
    </location>
</feature>
<proteinExistence type="inferred from homology"/>
<dbReference type="Gene3D" id="1.20.1250.20">
    <property type="entry name" value="MFS general substrate transporter like domains"/>
    <property type="match status" value="1"/>
</dbReference>
<feature type="compositionally biased region" description="Basic and acidic residues" evidence="7">
    <location>
        <begin position="38"/>
        <end position="61"/>
    </location>
</feature>
<reference evidence="11" key="1">
    <citation type="journal article" date="2017" name="Genome Biol.">
        <title>Comparative genomics reveals high biological diversity and specific adaptations in the industrially and medically important fungal genus Aspergillus.</title>
        <authorList>
            <person name="de Vries R.P."/>
            <person name="Riley R."/>
            <person name="Wiebenga A."/>
            <person name="Aguilar-Osorio G."/>
            <person name="Amillis S."/>
            <person name="Uchima C.A."/>
            <person name="Anderluh G."/>
            <person name="Asadollahi M."/>
            <person name="Askin M."/>
            <person name="Barry K."/>
            <person name="Battaglia E."/>
            <person name="Bayram O."/>
            <person name="Benocci T."/>
            <person name="Braus-Stromeyer S.A."/>
            <person name="Caldana C."/>
            <person name="Canovas D."/>
            <person name="Cerqueira G.C."/>
            <person name="Chen F."/>
            <person name="Chen W."/>
            <person name="Choi C."/>
            <person name="Clum A."/>
            <person name="Dos Santos R.A."/>
            <person name="Damasio A.R."/>
            <person name="Diallinas G."/>
            <person name="Emri T."/>
            <person name="Fekete E."/>
            <person name="Flipphi M."/>
            <person name="Freyberg S."/>
            <person name="Gallo A."/>
            <person name="Gournas C."/>
            <person name="Habgood R."/>
            <person name="Hainaut M."/>
            <person name="Harispe M.L."/>
            <person name="Henrissat B."/>
            <person name="Hilden K.S."/>
            <person name="Hope R."/>
            <person name="Hossain A."/>
            <person name="Karabika E."/>
            <person name="Karaffa L."/>
            <person name="Karanyi Z."/>
            <person name="Krasevec N."/>
            <person name="Kuo A."/>
            <person name="Kusch H."/>
            <person name="LaButti K."/>
            <person name="Lagendijk E.L."/>
            <person name="Lapidus A."/>
            <person name="Levasseur A."/>
            <person name="Lindquist E."/>
            <person name="Lipzen A."/>
            <person name="Logrieco A.F."/>
            <person name="MacCabe A."/>
            <person name="Maekelae M.R."/>
            <person name="Malavazi I."/>
            <person name="Melin P."/>
            <person name="Meyer V."/>
            <person name="Mielnichuk N."/>
            <person name="Miskei M."/>
            <person name="Molnar A.P."/>
            <person name="Mule G."/>
            <person name="Ngan C.Y."/>
            <person name="Orejas M."/>
            <person name="Orosz E."/>
            <person name="Ouedraogo J.P."/>
            <person name="Overkamp K.M."/>
            <person name="Park H.-S."/>
            <person name="Perrone G."/>
            <person name="Piumi F."/>
            <person name="Punt P.J."/>
            <person name="Ram A.F."/>
            <person name="Ramon A."/>
            <person name="Rauscher S."/>
            <person name="Record E."/>
            <person name="Riano-Pachon D.M."/>
            <person name="Robert V."/>
            <person name="Roehrig J."/>
            <person name="Ruller R."/>
            <person name="Salamov A."/>
            <person name="Salih N.S."/>
            <person name="Samson R.A."/>
            <person name="Sandor E."/>
            <person name="Sanguinetti M."/>
            <person name="Schuetze T."/>
            <person name="Sepcic K."/>
            <person name="Shelest E."/>
            <person name="Sherlock G."/>
            <person name="Sophianopoulou V."/>
            <person name="Squina F.M."/>
            <person name="Sun H."/>
            <person name="Susca A."/>
            <person name="Todd R.B."/>
            <person name="Tsang A."/>
            <person name="Unkles S.E."/>
            <person name="van de Wiele N."/>
            <person name="van Rossen-Uffink D."/>
            <person name="Oliveira J.V."/>
            <person name="Vesth T.C."/>
            <person name="Visser J."/>
            <person name="Yu J.-H."/>
            <person name="Zhou M."/>
            <person name="Andersen M.R."/>
            <person name="Archer D.B."/>
            <person name="Baker S.E."/>
            <person name="Benoit I."/>
            <person name="Brakhage A.A."/>
            <person name="Braus G.H."/>
            <person name="Fischer R."/>
            <person name="Frisvad J.C."/>
            <person name="Goldman G.H."/>
            <person name="Houbraken J."/>
            <person name="Oakley B."/>
            <person name="Pocsi I."/>
            <person name="Scazzocchio C."/>
            <person name="Seiboth B."/>
            <person name="vanKuyk P.A."/>
            <person name="Wortman J."/>
            <person name="Dyer P.S."/>
            <person name="Grigoriev I.V."/>
        </authorList>
    </citation>
    <scope>NUCLEOTIDE SEQUENCE [LARGE SCALE GENOMIC DNA]</scope>
    <source>
        <strain evidence="11">CBS 583.65</strain>
    </source>
</reference>
<dbReference type="FunFam" id="1.20.1250.20:FF:000196">
    <property type="entry name" value="MFS toxin efflux pump (AflT)"/>
    <property type="match status" value="1"/>
</dbReference>
<feature type="transmembrane region" description="Helical" evidence="8">
    <location>
        <begin position="474"/>
        <end position="497"/>
    </location>
</feature>
<dbReference type="FunFam" id="1.20.1720.10:FF:000012">
    <property type="entry name" value="MFS toxin efflux pump (AflT)"/>
    <property type="match status" value="1"/>
</dbReference>
<dbReference type="InterPro" id="IPR011701">
    <property type="entry name" value="MFS"/>
</dbReference>
<dbReference type="STRING" id="1036611.A0A1L9PWE3"/>
<dbReference type="PRINTS" id="PR01036">
    <property type="entry name" value="TCRTETB"/>
</dbReference>
<dbReference type="RefSeq" id="XP_040671545.1">
    <property type="nucleotide sequence ID" value="XM_040818630.1"/>
</dbReference>
<dbReference type="EMBL" id="KV878133">
    <property type="protein sequence ID" value="OJJ05783.1"/>
    <property type="molecule type" value="Genomic_DNA"/>
</dbReference>
<evidence type="ECO:0000313" key="10">
    <source>
        <dbReference type="EMBL" id="OJJ05783.1"/>
    </source>
</evidence>
<evidence type="ECO:0000256" key="5">
    <source>
        <dbReference type="ARBA" id="ARBA00022989"/>
    </source>
</evidence>
<evidence type="ECO:0000313" key="11">
    <source>
        <dbReference type="Proteomes" id="UP000184073"/>
    </source>
</evidence>
<dbReference type="VEuPathDB" id="FungiDB:ASPVEDRAFT_894952"/>
<dbReference type="PANTHER" id="PTHR23501:SF177">
    <property type="entry name" value="MAJOR FACILITATOR SUPERFAMILY (MFS) PROFILE DOMAIN-CONTAINING PROTEIN-RELATED"/>
    <property type="match status" value="1"/>
</dbReference>
<keyword evidence="4 8" id="KW-0812">Transmembrane</keyword>
<dbReference type="Gene3D" id="1.20.1720.10">
    <property type="entry name" value="Multidrug resistance protein D"/>
    <property type="match status" value="1"/>
</dbReference>
<sequence>METLFYHTLNSPLSPSANERDYKVSSAAVMDSQATLNERPEGKPTLDEEKQRMMDGTKTESDGSQSGEVSLDEYPSGAGLALIVMALILSNFLVALDLTIVGTAIPEITREFNTISDVSWYGSAFFMTVGGFQATWGKAYKYFPLKASYLVSIFIFELGSLICGVAPTSTALIVGRAISGVGAAGIGSGVFTITSFSAEPKKRPTLIGIVGLSYGVASAVGPLIGGAFTTNVTWRWCFYINLPVGGVAALIVLIFFKTPSKAKPTPAPLTEKLLQMDPVGTALVMGAIISFILALQYGGQTHPWNSSTVIGLLVGFGAMVIAFGIWEYLQGERATLVPRLVSDRNIWVNMVYSLFLSASKFAIIYYLPIYFQSIDNVSASTSGVWTLPSIVAFSISMVVSGGLITKTGIASPILVVGAAIATVGTGLLYTLDIGTGSGKWIGYQILSGVGWGLAFQVPIIVAQNVVAPSDIPPAIAIVLFFQTFGGAFGVSAAQAAFVNQILVNVPKVAPSVDPEGLVAVGVTSLRDTYTADQMPGVLLAYMDGLKAAFAVSIGMAGVAFLLSFLSKWARINVQL</sequence>
<keyword evidence="11" id="KW-1185">Reference proteome</keyword>
<dbReference type="Pfam" id="PF07690">
    <property type="entry name" value="MFS_1"/>
    <property type="match status" value="1"/>
</dbReference>
<protein>
    <recommendedName>
        <fullName evidence="9">Major facilitator superfamily (MFS) profile domain-containing protein</fullName>
    </recommendedName>
</protein>
<feature type="transmembrane region" description="Helical" evidence="8">
    <location>
        <begin position="383"/>
        <end position="404"/>
    </location>
</feature>
<gene>
    <name evidence="10" type="ORF">ASPVEDRAFT_894952</name>
</gene>
<evidence type="ECO:0000256" key="7">
    <source>
        <dbReference type="SAM" id="MobiDB-lite"/>
    </source>
</evidence>
<dbReference type="Proteomes" id="UP000184073">
    <property type="component" value="Unassembled WGS sequence"/>
</dbReference>
<evidence type="ECO:0000256" key="1">
    <source>
        <dbReference type="ARBA" id="ARBA00004141"/>
    </source>
</evidence>
<feature type="transmembrane region" description="Helical" evidence="8">
    <location>
        <begin position="236"/>
        <end position="256"/>
    </location>
</feature>
<dbReference type="OrthoDB" id="10021397at2759"/>
<evidence type="ECO:0000256" key="2">
    <source>
        <dbReference type="ARBA" id="ARBA00007520"/>
    </source>
</evidence>
<dbReference type="CDD" id="cd17502">
    <property type="entry name" value="MFS_Azr1_MDR_like"/>
    <property type="match status" value="1"/>
</dbReference>
<dbReference type="GO" id="GO:0022857">
    <property type="term" value="F:transmembrane transporter activity"/>
    <property type="evidence" value="ECO:0007669"/>
    <property type="project" value="InterPro"/>
</dbReference>
<evidence type="ECO:0000259" key="9">
    <source>
        <dbReference type="PROSITE" id="PS50850"/>
    </source>
</evidence>
<feature type="transmembrane region" description="Helical" evidence="8">
    <location>
        <begin position="118"/>
        <end position="136"/>
    </location>
</feature>
<dbReference type="GO" id="GO:0005886">
    <property type="term" value="C:plasma membrane"/>
    <property type="evidence" value="ECO:0007669"/>
    <property type="project" value="TreeGrafter"/>
</dbReference>